<protein>
    <submittedName>
        <fullName evidence="1">Uncharacterized protein</fullName>
    </submittedName>
</protein>
<evidence type="ECO:0000313" key="2">
    <source>
        <dbReference type="Proteomes" id="UP000315540"/>
    </source>
</evidence>
<dbReference type="AlphaFoldDB" id="A0A504JAE0"/>
<comment type="caution">
    <text evidence="1">The sequence shown here is derived from an EMBL/GenBank/DDBJ whole genome shotgun (WGS) entry which is preliminary data.</text>
</comment>
<accession>A0A504JAE0</accession>
<dbReference type="RefSeq" id="WP_140594848.1">
    <property type="nucleotide sequence ID" value="NZ_VFWZ01000005.1"/>
</dbReference>
<dbReference type="EMBL" id="VFWZ01000005">
    <property type="protein sequence ID" value="TPN84513.1"/>
    <property type="molecule type" value="Genomic_DNA"/>
</dbReference>
<sequence length="81" mass="10257">MSNNELQREQERHIYLQFIVQRLHMSMEDFMDCVVVEDRCYEKMIYKWVYQLFDKNIQKDKALQIIYRIRMRMLFQTQNEL</sequence>
<name>A0A504JAE0_9FLAO</name>
<gene>
    <name evidence="1" type="ORF">FHK87_16405</name>
</gene>
<dbReference type="OrthoDB" id="1163688at2"/>
<reference evidence="1 2" key="1">
    <citation type="submission" date="2019-06" db="EMBL/GenBank/DDBJ databases">
        <authorList>
            <person name="Meng X."/>
        </authorList>
    </citation>
    <scope>NUCLEOTIDE SEQUENCE [LARGE SCALE GENOMIC DNA]</scope>
    <source>
        <strain evidence="1 2">M625</strain>
    </source>
</reference>
<organism evidence="1 2">
    <name type="scientific">Aquimarina algicola</name>
    <dbReference type="NCBI Taxonomy" id="2589995"/>
    <lineage>
        <taxon>Bacteria</taxon>
        <taxon>Pseudomonadati</taxon>
        <taxon>Bacteroidota</taxon>
        <taxon>Flavobacteriia</taxon>
        <taxon>Flavobacteriales</taxon>
        <taxon>Flavobacteriaceae</taxon>
        <taxon>Aquimarina</taxon>
    </lineage>
</organism>
<keyword evidence="2" id="KW-1185">Reference proteome</keyword>
<proteinExistence type="predicted"/>
<evidence type="ECO:0000313" key="1">
    <source>
        <dbReference type="EMBL" id="TPN84513.1"/>
    </source>
</evidence>
<dbReference type="Proteomes" id="UP000315540">
    <property type="component" value="Unassembled WGS sequence"/>
</dbReference>